<comment type="caution">
    <text evidence="1">The sequence shown here is derived from an EMBL/GenBank/DDBJ whole genome shotgun (WGS) entry which is preliminary data.</text>
</comment>
<dbReference type="RefSeq" id="WP_068630391.1">
    <property type="nucleotide sequence ID" value="NZ_LSZQ01000048.1"/>
</dbReference>
<dbReference type="AlphaFoldDB" id="A0A139SLN4"/>
<protein>
    <submittedName>
        <fullName evidence="1">GlcNAc-PI de-N-acetylase</fullName>
    </submittedName>
</protein>
<proteinExistence type="predicted"/>
<dbReference type="OrthoDB" id="282207at2"/>
<dbReference type="Pfam" id="PF02585">
    <property type="entry name" value="PIG-L"/>
    <property type="match status" value="1"/>
</dbReference>
<evidence type="ECO:0000313" key="1">
    <source>
        <dbReference type="EMBL" id="KXU35457.1"/>
    </source>
</evidence>
<reference evidence="2" key="1">
    <citation type="submission" date="2016-02" db="EMBL/GenBank/DDBJ databases">
        <authorList>
            <person name="Sanders J.G."/>
            <person name="Lin J.Y."/>
            <person name="Wertz J.T."/>
            <person name="Russell J.A."/>
            <person name="Moreau C.S."/>
            <person name="Powell S."/>
        </authorList>
    </citation>
    <scope>NUCLEOTIDE SEQUENCE [LARGE SCALE GENOMIC DNA]</scope>
    <source>
        <strain evidence="2">CAG34</strain>
    </source>
</reference>
<accession>A0A139SLN4</accession>
<gene>
    <name evidence="1" type="ORF">AXK11_06350</name>
</gene>
<dbReference type="Gene3D" id="3.40.50.10320">
    <property type="entry name" value="LmbE-like"/>
    <property type="match status" value="1"/>
</dbReference>
<dbReference type="Proteomes" id="UP000070058">
    <property type="component" value="Unassembled WGS sequence"/>
</dbReference>
<dbReference type="InterPro" id="IPR003737">
    <property type="entry name" value="GlcNAc_PI_deacetylase-related"/>
</dbReference>
<keyword evidence="2" id="KW-1185">Reference proteome</keyword>
<name>A0A139SLN4_9BACT</name>
<dbReference type="InterPro" id="IPR024078">
    <property type="entry name" value="LmbE-like_dom_sf"/>
</dbReference>
<dbReference type="SUPFAM" id="SSF102588">
    <property type="entry name" value="LmbE-like"/>
    <property type="match status" value="1"/>
</dbReference>
<evidence type="ECO:0000313" key="2">
    <source>
        <dbReference type="Proteomes" id="UP000070058"/>
    </source>
</evidence>
<dbReference type="STRING" id="1548207.AXK11_06350"/>
<sequence length="289" mass="31852">MKFSHPNADIYLPETSDSAQLEPAAALARTTHLCVLAHPDDIEINAYPAVAECYDRPDRHLTGVIVNDGAGSAREGAFAHFTNDQMRATRIEEQRAAARLGRYNLQIQLSHPNTAAKDPHNADVQADLHAIFSGCRPQIVYLHQPLDKHDTHVATLLHCLKAIRALPPEARPKKIFGVEGWRGLEWILDADKVALDASGHPELKLPLIQVFASQVAGGKRYDEAALGRHRSNATFYEPLATDSFTELAWALDLTPLVQDGAPSLQDYSLGIIDRVRTEVQDRLTRLGAV</sequence>
<dbReference type="EMBL" id="LSZQ01000048">
    <property type="protein sequence ID" value="KXU35457.1"/>
    <property type="molecule type" value="Genomic_DNA"/>
</dbReference>
<organism evidence="1 2">
    <name type="scientific">Cephaloticoccus primus</name>
    <dbReference type="NCBI Taxonomy" id="1548207"/>
    <lineage>
        <taxon>Bacteria</taxon>
        <taxon>Pseudomonadati</taxon>
        <taxon>Verrucomicrobiota</taxon>
        <taxon>Opitutia</taxon>
        <taxon>Opitutales</taxon>
        <taxon>Opitutaceae</taxon>
        <taxon>Cephaloticoccus</taxon>
    </lineage>
</organism>